<comment type="similarity">
    <text evidence="1">Belongs to the 'GDXG' lipolytic enzyme family.</text>
</comment>
<evidence type="ECO:0000259" key="3">
    <source>
        <dbReference type="Pfam" id="PF07859"/>
    </source>
</evidence>
<dbReference type="PROSITE" id="PS01173">
    <property type="entry name" value="LIPASE_GDXG_HIS"/>
    <property type="match status" value="1"/>
</dbReference>
<dbReference type="VEuPathDB" id="FungiDB:SeMB42_g01791"/>
<dbReference type="Pfam" id="PF07859">
    <property type="entry name" value="Abhydrolase_3"/>
    <property type="match status" value="1"/>
</dbReference>
<evidence type="ECO:0000313" key="7">
    <source>
        <dbReference type="Proteomes" id="UP000320475"/>
    </source>
</evidence>
<feature type="domain" description="Alpha/beta hydrolase fold-3" evidence="3">
    <location>
        <begin position="114"/>
        <end position="331"/>
    </location>
</feature>
<evidence type="ECO:0000256" key="1">
    <source>
        <dbReference type="ARBA" id="ARBA00010515"/>
    </source>
</evidence>
<evidence type="ECO:0000256" key="2">
    <source>
        <dbReference type="ARBA" id="ARBA00022801"/>
    </source>
</evidence>
<sequence>MDGTPPIIQLTRRQLLQTENPMRPLWTYQWFLRTAALRELLVFYRTSVAKSRKLVPKPKAPKRIWIDHAEIPPRQDLLLENMTPAQAMSSTPVEWVQDPQSLETPRNHPAQRVILFLHGGGYYTCNPATHRTITWQLSHFCKARILSVNYRLAPENPFPLALHDALSAYSHLLAPADPGLPSYKPSQIIICGDSAGAGLAIATMLYIRDHPEHFALPAGVVGICPLLDLTSSMPSCQINKVWDYLPSFPVDPKWCGPNRHHVYIPDNSYLKHPYVSPIYALEDPCRPTCPLLIQVGEVELFRDENIYFVVKQFPHSPIRLEIYEDYTHDFHLLMKEKNTRHAYQRIAAFVEKTTSVKICPTTTHLWLHREDQGRVVKVLYRDNSVAVVTNPLQYIEDGSTLLKKYAAVAEADRASWRKSRLSKKNSCPSICW</sequence>
<dbReference type="Proteomes" id="UP000317494">
    <property type="component" value="Unassembled WGS sequence"/>
</dbReference>
<evidence type="ECO:0000313" key="4">
    <source>
        <dbReference type="EMBL" id="TPX46942.1"/>
    </source>
</evidence>
<dbReference type="EMBL" id="QEAN01000049">
    <property type="protein sequence ID" value="TPX51885.1"/>
    <property type="molecule type" value="Genomic_DNA"/>
</dbReference>
<dbReference type="SUPFAM" id="SSF53474">
    <property type="entry name" value="alpha/beta-Hydrolases"/>
    <property type="match status" value="1"/>
</dbReference>
<gene>
    <name evidence="4" type="ORF">SeLEV6574_g02932</name>
    <name evidence="5" type="ORF">SeMB42_g01791</name>
</gene>
<dbReference type="InterPro" id="IPR002168">
    <property type="entry name" value="Lipase_GDXG_HIS_AS"/>
</dbReference>
<dbReference type="PANTHER" id="PTHR48081">
    <property type="entry name" value="AB HYDROLASE SUPERFAMILY PROTEIN C4A8.06C"/>
    <property type="match status" value="1"/>
</dbReference>
<proteinExistence type="inferred from homology"/>
<dbReference type="InterPro" id="IPR029058">
    <property type="entry name" value="AB_hydrolase_fold"/>
</dbReference>
<reference evidence="6 7" key="1">
    <citation type="journal article" date="2019" name="Sci. Rep.">
        <title>Comparative genomics of chytrid fungi reveal insights into the obligate biotrophic and pathogenic lifestyle of Synchytrium endobioticum.</title>
        <authorList>
            <person name="van de Vossenberg B.T.L.H."/>
            <person name="Warris S."/>
            <person name="Nguyen H.D.T."/>
            <person name="van Gent-Pelzer M.P.E."/>
            <person name="Joly D.L."/>
            <person name="van de Geest H.C."/>
            <person name="Bonants P.J.M."/>
            <person name="Smith D.S."/>
            <person name="Levesque C.A."/>
            <person name="van der Lee T.A.J."/>
        </authorList>
    </citation>
    <scope>NUCLEOTIDE SEQUENCE [LARGE SCALE GENOMIC DNA]</scope>
    <source>
        <strain evidence="4 7">LEV6574</strain>
        <strain evidence="5 6">MB42</strain>
    </source>
</reference>
<evidence type="ECO:0000313" key="5">
    <source>
        <dbReference type="EMBL" id="TPX51885.1"/>
    </source>
</evidence>
<keyword evidence="2" id="KW-0378">Hydrolase</keyword>
<protein>
    <recommendedName>
        <fullName evidence="3">Alpha/beta hydrolase fold-3 domain-containing protein</fullName>
    </recommendedName>
</protein>
<comment type="caution">
    <text evidence="5">The sequence shown here is derived from an EMBL/GenBank/DDBJ whole genome shotgun (WGS) entry which is preliminary data.</text>
</comment>
<name>A0A507DKV8_9FUNG</name>
<organism evidence="5 6">
    <name type="scientific">Synchytrium endobioticum</name>
    <dbReference type="NCBI Taxonomy" id="286115"/>
    <lineage>
        <taxon>Eukaryota</taxon>
        <taxon>Fungi</taxon>
        <taxon>Fungi incertae sedis</taxon>
        <taxon>Chytridiomycota</taxon>
        <taxon>Chytridiomycota incertae sedis</taxon>
        <taxon>Chytridiomycetes</taxon>
        <taxon>Synchytriales</taxon>
        <taxon>Synchytriaceae</taxon>
        <taxon>Synchytrium</taxon>
    </lineage>
</organism>
<dbReference type="InterPro" id="IPR050300">
    <property type="entry name" value="GDXG_lipolytic_enzyme"/>
</dbReference>
<dbReference type="EMBL" id="QEAM01000089">
    <property type="protein sequence ID" value="TPX46942.1"/>
    <property type="molecule type" value="Genomic_DNA"/>
</dbReference>
<dbReference type="AlphaFoldDB" id="A0A507DKV8"/>
<dbReference type="Gene3D" id="3.40.50.1820">
    <property type="entry name" value="alpha/beta hydrolase"/>
    <property type="match status" value="1"/>
</dbReference>
<dbReference type="OrthoDB" id="408631at2759"/>
<keyword evidence="6" id="KW-1185">Reference proteome</keyword>
<dbReference type="PANTHER" id="PTHR48081:SF8">
    <property type="entry name" value="ALPHA_BETA HYDROLASE FOLD-3 DOMAIN-CONTAINING PROTEIN-RELATED"/>
    <property type="match status" value="1"/>
</dbReference>
<dbReference type="Proteomes" id="UP000320475">
    <property type="component" value="Unassembled WGS sequence"/>
</dbReference>
<evidence type="ECO:0000313" key="6">
    <source>
        <dbReference type="Proteomes" id="UP000317494"/>
    </source>
</evidence>
<dbReference type="InterPro" id="IPR013094">
    <property type="entry name" value="AB_hydrolase_3"/>
</dbReference>
<accession>A0A507DKV8</accession>
<dbReference type="GO" id="GO:0016787">
    <property type="term" value="F:hydrolase activity"/>
    <property type="evidence" value="ECO:0007669"/>
    <property type="project" value="UniProtKB-KW"/>
</dbReference>
<dbReference type="STRING" id="286115.A0A507DKV8"/>